<feature type="chain" id="PRO_5022909633" evidence="1">
    <location>
        <begin position="18"/>
        <end position="86"/>
    </location>
</feature>
<reference evidence="3" key="1">
    <citation type="submission" date="2018-12" db="EMBL/GenBank/DDBJ databases">
        <title>The complete genome of Metarhizium rileyi, a key fungal pathogen of Lepidoptera.</title>
        <authorList>
            <person name="Binneck E."/>
            <person name="Lastra C.C.L."/>
            <person name="Sosa-Gomez D.R."/>
        </authorList>
    </citation>
    <scope>NUCLEOTIDE SEQUENCE [LARGE SCALE GENOMIC DNA]</scope>
    <source>
        <strain evidence="3">Cep018-CH2</strain>
    </source>
</reference>
<proteinExistence type="predicted"/>
<organism evidence="2 3">
    <name type="scientific">Metarhizium rileyi (strain RCEF 4871)</name>
    <name type="common">Nomuraea rileyi</name>
    <dbReference type="NCBI Taxonomy" id="1649241"/>
    <lineage>
        <taxon>Eukaryota</taxon>
        <taxon>Fungi</taxon>
        <taxon>Dikarya</taxon>
        <taxon>Ascomycota</taxon>
        <taxon>Pezizomycotina</taxon>
        <taxon>Sordariomycetes</taxon>
        <taxon>Hypocreomycetidae</taxon>
        <taxon>Hypocreales</taxon>
        <taxon>Clavicipitaceae</taxon>
        <taxon>Metarhizium</taxon>
    </lineage>
</organism>
<accession>A0A5C6G354</accession>
<dbReference type="EMBL" id="SBHS01000057">
    <property type="protein sequence ID" value="TWU70918.1"/>
    <property type="molecule type" value="Genomic_DNA"/>
</dbReference>
<evidence type="ECO:0000313" key="3">
    <source>
        <dbReference type="Proteomes" id="UP000317257"/>
    </source>
</evidence>
<comment type="caution">
    <text evidence="2">The sequence shown here is derived from an EMBL/GenBank/DDBJ whole genome shotgun (WGS) entry which is preliminary data.</text>
</comment>
<dbReference type="AlphaFoldDB" id="A0A5C6G354"/>
<feature type="signal peptide" evidence="1">
    <location>
        <begin position="1"/>
        <end position="17"/>
    </location>
</feature>
<protein>
    <submittedName>
        <fullName evidence="2">Uncharacterized protein</fullName>
    </submittedName>
</protein>
<evidence type="ECO:0000313" key="2">
    <source>
        <dbReference type="EMBL" id="TWU70918.1"/>
    </source>
</evidence>
<name>A0A5C6G354_METRR</name>
<keyword evidence="1" id="KW-0732">Signal</keyword>
<evidence type="ECO:0000256" key="1">
    <source>
        <dbReference type="SAM" id="SignalP"/>
    </source>
</evidence>
<dbReference type="Proteomes" id="UP000317257">
    <property type="component" value="Unassembled WGS sequence"/>
</dbReference>
<sequence>MKFSSLFFFALSGLVIAGEQEQPETEAIHAYTKDNHNLKYVDNVPMDKSPDMVERCQSGEQQTSKRCADEILLWGHSMTALDSRFQ</sequence>
<gene>
    <name evidence="2" type="ORF">ED733_000749</name>
</gene>